<feature type="coiled-coil region" evidence="1">
    <location>
        <begin position="4"/>
        <end position="38"/>
    </location>
</feature>
<protein>
    <submittedName>
        <fullName evidence="3">Uncharacterized protein</fullName>
    </submittedName>
</protein>
<dbReference type="RefSeq" id="WP_155668002.1">
    <property type="nucleotide sequence ID" value="NZ_WOCA01000003.1"/>
</dbReference>
<keyword evidence="4" id="KW-1185">Reference proteome</keyword>
<proteinExistence type="predicted"/>
<feature type="transmembrane region" description="Helical" evidence="2">
    <location>
        <begin position="81"/>
        <end position="101"/>
    </location>
</feature>
<organism evidence="3 4">
    <name type="scientific">Ornithinibacillus caprae</name>
    <dbReference type="NCBI Taxonomy" id="2678566"/>
    <lineage>
        <taxon>Bacteria</taxon>
        <taxon>Bacillati</taxon>
        <taxon>Bacillota</taxon>
        <taxon>Bacilli</taxon>
        <taxon>Bacillales</taxon>
        <taxon>Bacillaceae</taxon>
        <taxon>Ornithinibacillus</taxon>
    </lineage>
</organism>
<gene>
    <name evidence="3" type="ORF">GMD78_06335</name>
</gene>
<keyword evidence="2" id="KW-0812">Transmembrane</keyword>
<keyword evidence="1" id="KW-0175">Coiled coil</keyword>
<evidence type="ECO:0000256" key="2">
    <source>
        <dbReference type="SAM" id="Phobius"/>
    </source>
</evidence>
<reference evidence="3 4" key="1">
    <citation type="submission" date="2019-11" db="EMBL/GenBank/DDBJ databases">
        <authorList>
            <person name="Li X."/>
        </authorList>
    </citation>
    <scope>NUCLEOTIDE SEQUENCE [LARGE SCALE GENOMIC DNA]</scope>
    <source>
        <strain evidence="3 4">L9</strain>
    </source>
</reference>
<evidence type="ECO:0000313" key="4">
    <source>
        <dbReference type="Proteomes" id="UP000469125"/>
    </source>
</evidence>
<name>A0A6N8FH46_9BACI</name>
<keyword evidence="2" id="KW-1133">Transmembrane helix</keyword>
<evidence type="ECO:0000313" key="3">
    <source>
        <dbReference type="EMBL" id="MUK88016.1"/>
    </source>
</evidence>
<dbReference type="EMBL" id="WOCA01000003">
    <property type="protein sequence ID" value="MUK88016.1"/>
    <property type="molecule type" value="Genomic_DNA"/>
</dbReference>
<comment type="caution">
    <text evidence="3">The sequence shown here is derived from an EMBL/GenBank/DDBJ whole genome shotgun (WGS) entry which is preliminary data.</text>
</comment>
<dbReference type="AlphaFoldDB" id="A0A6N8FH46"/>
<dbReference type="Proteomes" id="UP000469125">
    <property type="component" value="Unassembled WGS sequence"/>
</dbReference>
<evidence type="ECO:0000256" key="1">
    <source>
        <dbReference type="SAM" id="Coils"/>
    </source>
</evidence>
<sequence length="102" mass="11798">MITIRDSKSKQEVYELRIKELETKIDMLEQSIQTKMDANDVIVKIDELIREKELVTKVELENFHKKMEVALHASQVKIIKWLCATGLSTITAIAAIIRLFIN</sequence>
<accession>A0A6N8FH46</accession>
<keyword evidence="2" id="KW-0472">Membrane</keyword>